<evidence type="ECO:0000259" key="2">
    <source>
        <dbReference type="Pfam" id="PF01272"/>
    </source>
</evidence>
<dbReference type="EMBL" id="QYUK01000011">
    <property type="protein sequence ID" value="RJF88293.1"/>
    <property type="molecule type" value="Genomic_DNA"/>
</dbReference>
<dbReference type="AlphaFoldDB" id="A0A418WE47"/>
<dbReference type="Proteomes" id="UP000284605">
    <property type="component" value="Unassembled WGS sequence"/>
</dbReference>
<evidence type="ECO:0000313" key="4">
    <source>
        <dbReference type="Proteomes" id="UP000284605"/>
    </source>
</evidence>
<dbReference type="GO" id="GO:0006354">
    <property type="term" value="P:DNA-templated transcription elongation"/>
    <property type="evidence" value="ECO:0007669"/>
    <property type="project" value="TreeGrafter"/>
</dbReference>
<comment type="caution">
    <text evidence="3">The sequence shown here is derived from an EMBL/GenBank/DDBJ whole genome shotgun (WGS) entry which is preliminary data.</text>
</comment>
<dbReference type="InterPro" id="IPR023459">
    <property type="entry name" value="Tscrpt_elong_fac_GreA/B_fam"/>
</dbReference>
<sequence>MSRAFVREDDTATGDAERPPVAPHRITPSGLQALQARRLALEGAEGMEAENERSRLDALIQVADVVPALTVPPETARFGARVVAVDEDDEELAVTLVGEHEADPAAGKINYLSPLGRALIGAAIGDTVIWQRPAGARGLEIIDLTLPSA</sequence>
<keyword evidence="3" id="KW-0648">Protein biosynthesis</keyword>
<dbReference type="RefSeq" id="WP_119778929.1">
    <property type="nucleotide sequence ID" value="NZ_QYUK01000011.1"/>
</dbReference>
<dbReference type="GO" id="GO:0070063">
    <property type="term" value="F:RNA polymerase binding"/>
    <property type="evidence" value="ECO:0007669"/>
    <property type="project" value="InterPro"/>
</dbReference>
<proteinExistence type="predicted"/>
<dbReference type="GO" id="GO:0003677">
    <property type="term" value="F:DNA binding"/>
    <property type="evidence" value="ECO:0007669"/>
    <property type="project" value="InterPro"/>
</dbReference>
<feature type="region of interest" description="Disordered" evidence="1">
    <location>
        <begin position="1"/>
        <end position="26"/>
    </location>
</feature>
<keyword evidence="4" id="KW-1185">Reference proteome</keyword>
<protein>
    <submittedName>
        <fullName evidence="3">Transcription elongation factor GreAB</fullName>
    </submittedName>
</protein>
<name>A0A418WE47_9PROT</name>
<dbReference type="InterPro" id="IPR036953">
    <property type="entry name" value="GreA/GreB_C_sf"/>
</dbReference>
<dbReference type="Gene3D" id="3.10.50.30">
    <property type="entry name" value="Transcription elongation factor, GreA/GreB, C-terminal domain"/>
    <property type="match status" value="1"/>
</dbReference>
<dbReference type="SUPFAM" id="SSF54534">
    <property type="entry name" value="FKBP-like"/>
    <property type="match status" value="1"/>
</dbReference>
<dbReference type="PANTHER" id="PTHR30437">
    <property type="entry name" value="TRANSCRIPTION ELONGATION FACTOR GREA"/>
    <property type="match status" value="1"/>
</dbReference>
<feature type="domain" description="Transcription elongation factor GreA/GreB C-terminal" evidence="2">
    <location>
        <begin position="74"/>
        <end position="144"/>
    </location>
</feature>
<accession>A0A418WE47</accession>
<dbReference type="Pfam" id="PF01272">
    <property type="entry name" value="GreA_GreB"/>
    <property type="match status" value="1"/>
</dbReference>
<keyword evidence="3" id="KW-0251">Elongation factor</keyword>
<evidence type="ECO:0000313" key="3">
    <source>
        <dbReference type="EMBL" id="RJF88293.1"/>
    </source>
</evidence>
<evidence type="ECO:0000256" key="1">
    <source>
        <dbReference type="SAM" id="MobiDB-lite"/>
    </source>
</evidence>
<gene>
    <name evidence="3" type="ORF">D3874_15800</name>
</gene>
<organism evidence="3 4">
    <name type="scientific">Oleomonas cavernae</name>
    <dbReference type="NCBI Taxonomy" id="2320859"/>
    <lineage>
        <taxon>Bacteria</taxon>
        <taxon>Pseudomonadati</taxon>
        <taxon>Pseudomonadota</taxon>
        <taxon>Alphaproteobacteria</taxon>
        <taxon>Acetobacterales</taxon>
        <taxon>Acetobacteraceae</taxon>
        <taxon>Oleomonas</taxon>
    </lineage>
</organism>
<dbReference type="GO" id="GO:0003746">
    <property type="term" value="F:translation elongation factor activity"/>
    <property type="evidence" value="ECO:0007669"/>
    <property type="project" value="UniProtKB-KW"/>
</dbReference>
<dbReference type="PANTHER" id="PTHR30437:SF4">
    <property type="entry name" value="TRANSCRIPTION ELONGATION FACTOR GREA"/>
    <property type="match status" value="1"/>
</dbReference>
<dbReference type="OrthoDB" id="8537952at2"/>
<dbReference type="GO" id="GO:0032784">
    <property type="term" value="P:regulation of DNA-templated transcription elongation"/>
    <property type="evidence" value="ECO:0007669"/>
    <property type="project" value="InterPro"/>
</dbReference>
<reference evidence="3 4" key="1">
    <citation type="submission" date="2018-09" db="EMBL/GenBank/DDBJ databases">
        <authorList>
            <person name="Zhu H."/>
        </authorList>
    </citation>
    <scope>NUCLEOTIDE SEQUENCE [LARGE SCALE GENOMIC DNA]</scope>
    <source>
        <strain evidence="3 4">K1W22B-8</strain>
    </source>
</reference>
<dbReference type="InterPro" id="IPR001437">
    <property type="entry name" value="Tscrpt_elong_fac_GreA/B_C"/>
</dbReference>
<feature type="compositionally biased region" description="Basic and acidic residues" evidence="1">
    <location>
        <begin position="1"/>
        <end position="18"/>
    </location>
</feature>